<name>A0A5J4WSA7_9EUKA</name>
<proteinExistence type="predicted"/>
<comment type="caution">
    <text evidence="1">The sequence shown here is derived from an EMBL/GenBank/DDBJ whole genome shotgun (WGS) entry which is preliminary data.</text>
</comment>
<evidence type="ECO:0008006" key="3">
    <source>
        <dbReference type="Google" id="ProtNLM"/>
    </source>
</evidence>
<protein>
    <recommendedName>
        <fullName evidence="3">Importin N-terminal domain-containing protein</fullName>
    </recommendedName>
</protein>
<reference evidence="1 2" key="1">
    <citation type="submission" date="2019-03" db="EMBL/GenBank/DDBJ databases">
        <title>Single cell metagenomics reveals metabolic interactions within the superorganism composed of flagellate Streblomastix strix and complex community of Bacteroidetes bacteria on its surface.</title>
        <authorList>
            <person name="Treitli S.C."/>
            <person name="Kolisko M."/>
            <person name="Husnik F."/>
            <person name="Keeling P."/>
            <person name="Hampl V."/>
        </authorList>
    </citation>
    <scope>NUCLEOTIDE SEQUENCE [LARGE SCALE GENOMIC DNA]</scope>
    <source>
        <strain evidence="1">ST1C</strain>
    </source>
</reference>
<sequence length="87" mass="10103">MEKEGSIYFITQNCLIKGESEDMKCNAAIVLGMLYYDKEIKPERRKILIQQLKVGLREGEQSKIAQQILETISGLAVRQQRKFRNLE</sequence>
<evidence type="ECO:0000313" key="1">
    <source>
        <dbReference type="EMBL" id="KAA6397422.1"/>
    </source>
</evidence>
<accession>A0A5J4WSA7</accession>
<organism evidence="1 2">
    <name type="scientific">Streblomastix strix</name>
    <dbReference type="NCBI Taxonomy" id="222440"/>
    <lineage>
        <taxon>Eukaryota</taxon>
        <taxon>Metamonada</taxon>
        <taxon>Preaxostyla</taxon>
        <taxon>Oxymonadida</taxon>
        <taxon>Streblomastigidae</taxon>
        <taxon>Streblomastix</taxon>
    </lineage>
</organism>
<dbReference type="Proteomes" id="UP000324800">
    <property type="component" value="Unassembled WGS sequence"/>
</dbReference>
<gene>
    <name evidence="1" type="ORF">EZS28_007050</name>
</gene>
<dbReference type="EMBL" id="SNRW01001184">
    <property type="protein sequence ID" value="KAA6397422.1"/>
    <property type="molecule type" value="Genomic_DNA"/>
</dbReference>
<dbReference type="AlphaFoldDB" id="A0A5J4WSA7"/>
<evidence type="ECO:0000313" key="2">
    <source>
        <dbReference type="Proteomes" id="UP000324800"/>
    </source>
</evidence>